<keyword evidence="2" id="KW-1185">Reference proteome</keyword>
<evidence type="ECO:0000313" key="1">
    <source>
        <dbReference type="EMBL" id="KAG2633133.1"/>
    </source>
</evidence>
<dbReference type="AlphaFoldDB" id="A0A8T0VKT3"/>
<organism evidence="1 2">
    <name type="scientific">Panicum virgatum</name>
    <name type="common">Blackwell switchgrass</name>
    <dbReference type="NCBI Taxonomy" id="38727"/>
    <lineage>
        <taxon>Eukaryota</taxon>
        <taxon>Viridiplantae</taxon>
        <taxon>Streptophyta</taxon>
        <taxon>Embryophyta</taxon>
        <taxon>Tracheophyta</taxon>
        <taxon>Spermatophyta</taxon>
        <taxon>Magnoliopsida</taxon>
        <taxon>Liliopsida</taxon>
        <taxon>Poales</taxon>
        <taxon>Poaceae</taxon>
        <taxon>PACMAD clade</taxon>
        <taxon>Panicoideae</taxon>
        <taxon>Panicodae</taxon>
        <taxon>Paniceae</taxon>
        <taxon>Panicinae</taxon>
        <taxon>Panicum</taxon>
        <taxon>Panicum sect. Hiantes</taxon>
    </lineage>
</organism>
<dbReference type="EMBL" id="CM029040">
    <property type="protein sequence ID" value="KAG2633133.1"/>
    <property type="molecule type" value="Genomic_DNA"/>
</dbReference>
<comment type="caution">
    <text evidence="1">The sequence shown here is derived from an EMBL/GenBank/DDBJ whole genome shotgun (WGS) entry which is preliminary data.</text>
</comment>
<protein>
    <submittedName>
        <fullName evidence="1">Uncharacterized protein</fullName>
    </submittedName>
</protein>
<gene>
    <name evidence="1" type="ORF">PVAP13_2NG278103</name>
</gene>
<evidence type="ECO:0000313" key="2">
    <source>
        <dbReference type="Proteomes" id="UP000823388"/>
    </source>
</evidence>
<reference evidence="1" key="1">
    <citation type="submission" date="2020-05" db="EMBL/GenBank/DDBJ databases">
        <title>WGS assembly of Panicum virgatum.</title>
        <authorList>
            <person name="Lovell J.T."/>
            <person name="Jenkins J."/>
            <person name="Shu S."/>
            <person name="Juenger T.E."/>
            <person name="Schmutz J."/>
        </authorList>
    </citation>
    <scope>NUCLEOTIDE SEQUENCE</scope>
    <source>
        <strain evidence="1">AP13</strain>
    </source>
</reference>
<sequence>MDAIEVPEGIDPKNACKVEVNVNSYFSTRDGKRVYNRGRTISWIVDSEQYAVIDLENDIFR</sequence>
<name>A0A8T0VKT3_PANVG</name>
<dbReference type="Proteomes" id="UP000823388">
    <property type="component" value="Chromosome 2N"/>
</dbReference>
<proteinExistence type="predicted"/>
<accession>A0A8T0VKT3</accession>